<evidence type="ECO:0000256" key="1">
    <source>
        <dbReference type="RuleBase" id="RU362082"/>
    </source>
</evidence>
<feature type="signal peptide" evidence="3">
    <location>
        <begin position="1"/>
        <end position="20"/>
    </location>
</feature>
<comment type="similarity">
    <text evidence="1">Belongs to the cation transport ATPase (P-type) (TC 3.A.3) family. Type V subfamily.</text>
</comment>
<keyword evidence="1" id="KW-0460">Magnesium</keyword>
<feature type="compositionally biased region" description="Basic and acidic residues" evidence="2">
    <location>
        <begin position="1345"/>
        <end position="1361"/>
    </location>
</feature>
<feature type="transmembrane region" description="Helical" evidence="1">
    <location>
        <begin position="1498"/>
        <end position="1515"/>
    </location>
</feature>
<comment type="catalytic activity">
    <reaction evidence="1">
        <text>ATP + H2O = ADP + phosphate + H(+)</text>
        <dbReference type="Rhea" id="RHEA:13065"/>
        <dbReference type="ChEBI" id="CHEBI:15377"/>
        <dbReference type="ChEBI" id="CHEBI:15378"/>
        <dbReference type="ChEBI" id="CHEBI:30616"/>
        <dbReference type="ChEBI" id="CHEBI:43474"/>
        <dbReference type="ChEBI" id="CHEBI:456216"/>
    </reaction>
</comment>
<keyword evidence="5" id="KW-1185">Reference proteome</keyword>
<reference evidence="6" key="1">
    <citation type="submission" date="2016-11" db="UniProtKB">
        <authorList>
            <consortium name="WormBaseParasite"/>
        </authorList>
    </citation>
    <scope>IDENTIFICATION</scope>
</reference>
<keyword evidence="1" id="KW-0812">Transmembrane</keyword>
<feature type="compositionally biased region" description="Basic and acidic residues" evidence="2">
    <location>
        <begin position="1326"/>
        <end position="1338"/>
    </location>
</feature>
<name>A0A1I8I8Z8_9PLAT</name>
<dbReference type="Pfam" id="PF12409">
    <property type="entry name" value="P5-ATPase"/>
    <property type="match status" value="1"/>
</dbReference>
<keyword evidence="1" id="KW-1133">Transmembrane helix</keyword>
<keyword evidence="1" id="KW-0479">Metal-binding</keyword>
<keyword evidence="1" id="KW-1278">Translocase</keyword>
<evidence type="ECO:0000313" key="6">
    <source>
        <dbReference type="WBParaSite" id="maker-uti_cns_0010540-snap-gene-0.3-mRNA-1"/>
    </source>
</evidence>
<accession>A0A1I8I8Z8</accession>
<dbReference type="GO" id="GO:0046872">
    <property type="term" value="F:metal ion binding"/>
    <property type="evidence" value="ECO:0007669"/>
    <property type="project" value="UniProtKB-UniRule"/>
</dbReference>
<feature type="region of interest" description="Disordered" evidence="2">
    <location>
        <begin position="1326"/>
        <end position="1365"/>
    </location>
</feature>
<evidence type="ECO:0000259" key="4">
    <source>
        <dbReference type="Pfam" id="PF12409"/>
    </source>
</evidence>
<protein>
    <recommendedName>
        <fullName evidence="1">Cation-transporting ATPase</fullName>
        <ecNumber evidence="1">7.2.2.-</ecNumber>
    </recommendedName>
</protein>
<feature type="chain" id="PRO_5009320778" description="Cation-transporting ATPase" evidence="3">
    <location>
        <begin position="21"/>
        <end position="1561"/>
    </location>
</feature>
<comment type="caution">
    <text evidence="1">Lacks conserved residue(s) required for the propagation of feature annotation.</text>
</comment>
<dbReference type="GO" id="GO:0005524">
    <property type="term" value="F:ATP binding"/>
    <property type="evidence" value="ECO:0007669"/>
    <property type="project" value="UniProtKB-UniRule"/>
</dbReference>
<sequence length="1561" mass="170832">LQVAFLVLFGILVHLLGVQARLLQGLAVLGLGSLLRNQLRENIAEEIPAIKRQPDSRMMQGFRNGAHLRLLHNQQITFSLVRSEMLGPEPAAARLTLARTDSASSRCTAWRLVVVERVWRRRRSSAWRSASRRASRSIADWVRRAGALDFMGAGIFKEAAVLAACGALPGRRCSRCSVRSLNGFVLVATRPPAALTAADDDVSSSWPKLQCSRLKSGGSAPASWLFFFCFFCCFCLEEVAAFPSSTSPYLAASRDFRSSSIRRCLSAISPGVALRPSSSSERMRMRICRSSSSSSRSCCRARTASPELLVGGTGLARKSAAAAGAAAELRGASGRAAARWWAPLLTSLPDLLPARLLLLAQLLEQRHPHVCRHWAGVETDPAGRLLLVPLASPFGFELQQRAALAKRGRPGRRLAQGHGERLRDGAAQGGCGGCGRGRLLHQRPHRLPGAAAALQTAVQRGGAPPPMPAARRLARSGHVKVGPHRLDAGPQQLLVAPTNRPSRSSRLFDFCVVVDGCCGGFAASNSARDRSSARLERMKASEAGVEELLLGGLGRLRLAILVVHAEPVETLAQPQGLPLLGSESRQAGGVEAAGVRGRQAGDLSPTGCQAGLQQAGGLGEGGCTRSQYAKFLTKTRSRTAEQNQQNIQRQFDARAISSAHQQLLLIDIFPLNNIADTILGARNAASFQLKLQGPQQSIEVYVVNFHAESRLLRCRHTNSVVASVADFSADQAMPLFTPNFRHASALRASRAERAQSGSLAISSAEAAALLVSNQAGFGTGGSRIFRVEYHGSQTAHELLQQLRQPINHFSQCARDAAQSLVHASVFPHCTLEVHSDVAQEEVLHDPAVSIVGRATALHTAKQHLQRPPHKTHEVFRLPLLDRRLLHHSKRDGLHMVRFKALLVEAVLAADDLLDQVLESDEQLALESSETAEHPLLQEAGAHTELLASSTRRGCVHHGLQHRLRDVRSGDSLGLERRDGRVATEAASGDIVQCRSHWEPSLSFDKQLDDLRMPILGCDVEWRRSCASLKIDVCLSFDKRVYDVQWCRANVLLKVDISSRFDQCVDYLLMSILCRNIKRARRATIDVLKIDVGLSLDEGLDDFDVTVLRCHVQRHAKCKREVSSPFLSISRSLFNGFSGYLAMVGKPSVITASRILSLVGSDPFLCSFVKSESEACIRTAAMSLWALRWSVKFLLTLFQMPQSEFMGPGQRGSSGQQRLAGASLLQVGLVKVHHLLCRQQANQEDGANVQRRLGEVQQVVVAVLIDMAGQGARQRSYIVRQVQRVRLVDKAEAAHEPHAVHDGQADGGADSPLLRADAAAVPAVAKHGREVHNAQRAERQAQAAAEHQDEARRDAARPERALTRRRRRLGLSAGSVTVVGVNHAGNCGLRLETAFQSLSGVEPERLRVYEMRCAQLLSMHIRVFMAGHLLSSSLQFSFPHCLRDSGSVDFYRNWTQYQSAFGGDLTKTTGSGSVKCVINAGCDDESRIYGYRRNQLRTALTYAGFVLTAFLLRLVFHWKPEWYVKCTHDRCSLRRAEKLVIKDQYQQFFVHDICIVTRTGAR</sequence>
<dbReference type="GO" id="GO:0019829">
    <property type="term" value="F:ATPase-coupled monoatomic cation transmembrane transporter activity"/>
    <property type="evidence" value="ECO:0007669"/>
    <property type="project" value="UniProtKB-UniRule"/>
</dbReference>
<proteinExistence type="inferred from homology"/>
<evidence type="ECO:0000313" key="5">
    <source>
        <dbReference type="Proteomes" id="UP000095280"/>
    </source>
</evidence>
<feature type="region of interest" description="Disordered" evidence="2">
    <location>
        <begin position="407"/>
        <end position="426"/>
    </location>
</feature>
<feature type="domain" description="P5B-type ATPase N-terminal" evidence="4">
    <location>
        <begin position="1482"/>
        <end position="1555"/>
    </location>
</feature>
<dbReference type="GO" id="GO:0016020">
    <property type="term" value="C:membrane"/>
    <property type="evidence" value="ECO:0007669"/>
    <property type="project" value="UniProtKB-SubCell"/>
</dbReference>
<dbReference type="WBParaSite" id="maker-uti_cns_0010540-snap-gene-0.3-mRNA-1">
    <property type="protein sequence ID" value="maker-uti_cns_0010540-snap-gene-0.3-mRNA-1"/>
    <property type="gene ID" value="maker-uti_cns_0010540-snap-gene-0.3"/>
</dbReference>
<keyword evidence="1" id="KW-0067">ATP-binding</keyword>
<dbReference type="InterPro" id="IPR047819">
    <property type="entry name" value="P5A-ATPase_N"/>
</dbReference>
<keyword evidence="1" id="KW-0547">Nucleotide-binding</keyword>
<keyword evidence="1" id="KW-0472">Membrane</keyword>
<comment type="subcellular location">
    <subcellularLocation>
        <location evidence="1">Membrane</location>
        <topology evidence="1">Multi-pass membrane protein</topology>
    </subcellularLocation>
</comment>
<dbReference type="EC" id="7.2.2.-" evidence="1"/>
<evidence type="ECO:0000256" key="2">
    <source>
        <dbReference type="SAM" id="MobiDB-lite"/>
    </source>
</evidence>
<dbReference type="Proteomes" id="UP000095280">
    <property type="component" value="Unplaced"/>
</dbReference>
<keyword evidence="3" id="KW-0732">Signal</keyword>
<evidence type="ECO:0000256" key="3">
    <source>
        <dbReference type="SAM" id="SignalP"/>
    </source>
</evidence>
<organism evidence="5 6">
    <name type="scientific">Macrostomum lignano</name>
    <dbReference type="NCBI Taxonomy" id="282301"/>
    <lineage>
        <taxon>Eukaryota</taxon>
        <taxon>Metazoa</taxon>
        <taxon>Spiralia</taxon>
        <taxon>Lophotrochozoa</taxon>
        <taxon>Platyhelminthes</taxon>
        <taxon>Rhabditophora</taxon>
        <taxon>Macrostomorpha</taxon>
        <taxon>Macrostomida</taxon>
        <taxon>Macrostomidae</taxon>
        <taxon>Macrostomum</taxon>
    </lineage>
</organism>